<dbReference type="PANTHER" id="PTHR10828:SF17">
    <property type="entry name" value="PROTEIN-TYROSINE-PHOSPHATASE"/>
    <property type="match status" value="1"/>
</dbReference>
<dbReference type="GO" id="GO:0051301">
    <property type="term" value="P:cell division"/>
    <property type="evidence" value="ECO:0007669"/>
    <property type="project" value="UniProtKB-UniRule"/>
</dbReference>
<dbReference type="GO" id="GO:0010971">
    <property type="term" value="P:positive regulation of G2/M transition of mitotic cell cycle"/>
    <property type="evidence" value="ECO:0007669"/>
    <property type="project" value="TreeGrafter"/>
</dbReference>
<comment type="function">
    <text evidence="10">Tyrosine protein phosphatase which functions as a dosage-dependent inducer of mitotic progression.</text>
</comment>
<evidence type="ECO:0000256" key="4">
    <source>
        <dbReference type="ARBA" id="ARBA00022776"/>
    </source>
</evidence>
<gene>
    <name evidence="13" type="ORF">SBOR_4973</name>
</gene>
<dbReference type="SUPFAM" id="SSF52821">
    <property type="entry name" value="Rhodanese/Cell cycle control phosphatase"/>
    <property type="match status" value="1"/>
</dbReference>
<keyword evidence="7 10" id="KW-0131">Cell cycle</keyword>
<dbReference type="Proteomes" id="UP000019487">
    <property type="component" value="Unassembled WGS sequence"/>
</dbReference>
<dbReference type="EMBL" id="AYSA01000233">
    <property type="protein sequence ID" value="ESZ94626.1"/>
    <property type="molecule type" value="Genomic_DNA"/>
</dbReference>
<evidence type="ECO:0000256" key="7">
    <source>
        <dbReference type="ARBA" id="ARBA00023306"/>
    </source>
</evidence>
<feature type="domain" description="Rhodanese" evidence="12">
    <location>
        <begin position="365"/>
        <end position="469"/>
    </location>
</feature>
<evidence type="ECO:0000256" key="11">
    <source>
        <dbReference type="SAM" id="MobiDB-lite"/>
    </source>
</evidence>
<feature type="compositionally biased region" description="Polar residues" evidence="11">
    <location>
        <begin position="518"/>
        <end position="527"/>
    </location>
</feature>
<dbReference type="HOGENOM" id="CLU_017900_0_0_1"/>
<evidence type="ECO:0000259" key="12">
    <source>
        <dbReference type="PROSITE" id="PS50206"/>
    </source>
</evidence>
<evidence type="ECO:0000256" key="6">
    <source>
        <dbReference type="ARBA" id="ARBA00022912"/>
    </source>
</evidence>
<feature type="compositionally biased region" description="Polar residues" evidence="11">
    <location>
        <begin position="266"/>
        <end position="280"/>
    </location>
</feature>
<dbReference type="GO" id="GO:0004725">
    <property type="term" value="F:protein tyrosine phosphatase activity"/>
    <property type="evidence" value="ECO:0007669"/>
    <property type="project" value="UniProtKB-UniRule"/>
</dbReference>
<keyword evidence="3 10" id="KW-0132">Cell division</keyword>
<evidence type="ECO:0000256" key="2">
    <source>
        <dbReference type="ARBA" id="ARBA00013064"/>
    </source>
</evidence>
<keyword evidence="4 10" id="KW-0498">Mitosis</keyword>
<feature type="region of interest" description="Disordered" evidence="11">
    <location>
        <begin position="237"/>
        <end position="289"/>
    </location>
</feature>
<evidence type="ECO:0000256" key="8">
    <source>
        <dbReference type="ARBA" id="ARBA00051722"/>
    </source>
</evidence>
<dbReference type="SMART" id="SM00450">
    <property type="entry name" value="RHOD"/>
    <property type="match status" value="1"/>
</dbReference>
<dbReference type="PRINTS" id="PR00716">
    <property type="entry name" value="MPIPHPHTASE"/>
</dbReference>
<evidence type="ECO:0000256" key="10">
    <source>
        <dbReference type="RuleBase" id="RU368028"/>
    </source>
</evidence>
<evidence type="ECO:0000313" key="13">
    <source>
        <dbReference type="EMBL" id="ESZ94626.1"/>
    </source>
</evidence>
<protein>
    <recommendedName>
        <fullName evidence="9 10">M-phase inducer phosphatase</fullName>
        <ecNumber evidence="2 10">3.1.3.48</ecNumber>
    </recommendedName>
</protein>
<reference evidence="13 14" key="1">
    <citation type="journal article" date="2014" name="Genome Announc.">
        <title>Draft genome sequence of Sclerotinia borealis, a psychrophilic plant pathogenic fungus.</title>
        <authorList>
            <person name="Mardanov A.V."/>
            <person name="Beletsky A.V."/>
            <person name="Kadnikov V.V."/>
            <person name="Ignatov A.N."/>
            <person name="Ravin N.V."/>
        </authorList>
    </citation>
    <scope>NUCLEOTIDE SEQUENCE [LARGE SCALE GENOMIC DNA]</scope>
    <source>
        <strain evidence="14">F-4157</strain>
    </source>
</reference>
<dbReference type="CDD" id="cd01530">
    <property type="entry name" value="Cdc25"/>
    <property type="match status" value="1"/>
</dbReference>
<comment type="similarity">
    <text evidence="1 10">Belongs to the MPI phosphatase family.</text>
</comment>
<dbReference type="STRING" id="1432307.W9CFI4"/>
<name>W9CFI4_SCLBF</name>
<comment type="catalytic activity">
    <reaction evidence="8 10">
        <text>O-phospho-L-tyrosyl-[protein] + H2O = L-tyrosyl-[protein] + phosphate</text>
        <dbReference type="Rhea" id="RHEA:10684"/>
        <dbReference type="Rhea" id="RHEA-COMP:10136"/>
        <dbReference type="Rhea" id="RHEA-COMP:20101"/>
        <dbReference type="ChEBI" id="CHEBI:15377"/>
        <dbReference type="ChEBI" id="CHEBI:43474"/>
        <dbReference type="ChEBI" id="CHEBI:46858"/>
        <dbReference type="ChEBI" id="CHEBI:61978"/>
        <dbReference type="EC" id="3.1.3.48"/>
    </reaction>
</comment>
<dbReference type="FunFam" id="3.40.250.10:FF:000021">
    <property type="entry name" value="M-phase inducer phosphatase cdc-25.2"/>
    <property type="match status" value="1"/>
</dbReference>
<dbReference type="PANTHER" id="PTHR10828">
    <property type="entry name" value="M-PHASE INDUCER PHOSPHATASE DUAL SPECIFICITY PHOSPHATASE CDC25"/>
    <property type="match status" value="1"/>
</dbReference>
<feature type="compositionally biased region" description="Low complexity" evidence="11">
    <location>
        <begin position="528"/>
        <end position="544"/>
    </location>
</feature>
<keyword evidence="5 10" id="KW-0378">Hydrolase</keyword>
<sequence length="557" mass="62036">MESSPIAAMQPSSCMPAWAGIDLYSSHPHAHMSSVAANSFGPSAFDFRDLSMKHSANSDYFMVKPVRGSSPTASLAADLSQNFHIDMSPQLPTPRRSLFTSNLLGTLEARDCATTPPLPSSSPGPLNERMDISPLPHKQTYFSVIEMASPTPAGTPMEDTTMGSSPIRPSLLDAPKPFGAERRRNVFLRPSLSRTNRFSNNTRARQNVESQLPPFRFGAGSSKLCTSTSISLGECFMESPPRERRPQSANSPSAAIMAPPPRLSKPFSSVSSRINGSPIGSHSRRTSNPLVRPRKQFRRSLSMFESPQDIVKDVATSSNLHTVMDIDEIHQPTLPHFFQEGQPDSIPRIAKETLLEILDGKYDGEYEQRMIVDCRFEYEFDGGHINGAVNYNDKELLTSQLFEADVSGKTLLIFHCEYSAHRAPIMARHVRQQDRTTNVEQYPKLSYPEVYILDGGYSAFFTEHPGRCYPENYVEMDAEEHAYTCEREMGRLRQNRTKLSRAHTYAIGQHGQVDDSPTAPSRSKSSGSMLTTEMTSSPMMSSPLFYDRGAPRRQVSY</sequence>
<dbReference type="PROSITE" id="PS50206">
    <property type="entry name" value="RHODANESE_3"/>
    <property type="match status" value="1"/>
</dbReference>
<organism evidence="13 14">
    <name type="scientific">Sclerotinia borealis (strain F-4128)</name>
    <dbReference type="NCBI Taxonomy" id="1432307"/>
    <lineage>
        <taxon>Eukaryota</taxon>
        <taxon>Fungi</taxon>
        <taxon>Dikarya</taxon>
        <taxon>Ascomycota</taxon>
        <taxon>Pezizomycotina</taxon>
        <taxon>Leotiomycetes</taxon>
        <taxon>Helotiales</taxon>
        <taxon>Sclerotiniaceae</taxon>
        <taxon>Sclerotinia</taxon>
    </lineage>
</organism>
<evidence type="ECO:0000256" key="5">
    <source>
        <dbReference type="ARBA" id="ARBA00022801"/>
    </source>
</evidence>
<evidence type="ECO:0000313" key="14">
    <source>
        <dbReference type="Proteomes" id="UP000019487"/>
    </source>
</evidence>
<dbReference type="GO" id="GO:0110032">
    <property type="term" value="P:positive regulation of G2/MI transition of meiotic cell cycle"/>
    <property type="evidence" value="ECO:0007669"/>
    <property type="project" value="TreeGrafter"/>
</dbReference>
<dbReference type="EC" id="3.1.3.48" evidence="2 10"/>
<proteinExistence type="inferred from homology"/>
<evidence type="ECO:0000256" key="3">
    <source>
        <dbReference type="ARBA" id="ARBA00022618"/>
    </source>
</evidence>
<dbReference type="AlphaFoldDB" id="W9CFI4"/>
<dbReference type="OrthoDB" id="26523at2759"/>
<comment type="caution">
    <text evidence="13">The sequence shown here is derived from an EMBL/GenBank/DDBJ whole genome shotgun (WGS) entry which is preliminary data.</text>
</comment>
<evidence type="ECO:0000256" key="9">
    <source>
        <dbReference type="ARBA" id="ARBA00067190"/>
    </source>
</evidence>
<dbReference type="InterPro" id="IPR001763">
    <property type="entry name" value="Rhodanese-like_dom"/>
</dbReference>
<accession>W9CFI4</accession>
<dbReference type="GO" id="GO:0005634">
    <property type="term" value="C:nucleus"/>
    <property type="evidence" value="ECO:0007669"/>
    <property type="project" value="TreeGrafter"/>
</dbReference>
<dbReference type="GO" id="GO:0005737">
    <property type="term" value="C:cytoplasm"/>
    <property type="evidence" value="ECO:0007669"/>
    <property type="project" value="TreeGrafter"/>
</dbReference>
<dbReference type="GO" id="GO:0000086">
    <property type="term" value="P:G2/M transition of mitotic cell cycle"/>
    <property type="evidence" value="ECO:0007669"/>
    <property type="project" value="TreeGrafter"/>
</dbReference>
<keyword evidence="14" id="KW-1185">Reference proteome</keyword>
<dbReference type="Gene3D" id="3.40.250.10">
    <property type="entry name" value="Rhodanese-like domain"/>
    <property type="match status" value="1"/>
</dbReference>
<dbReference type="InterPro" id="IPR036873">
    <property type="entry name" value="Rhodanese-like_dom_sf"/>
</dbReference>
<evidence type="ECO:0000256" key="1">
    <source>
        <dbReference type="ARBA" id="ARBA00011065"/>
    </source>
</evidence>
<dbReference type="InterPro" id="IPR000751">
    <property type="entry name" value="MPI_Phosphatase"/>
</dbReference>
<feature type="region of interest" description="Disordered" evidence="11">
    <location>
        <begin position="507"/>
        <end position="557"/>
    </location>
</feature>
<keyword evidence="6 10" id="KW-0904">Protein phosphatase</keyword>
<dbReference type="Pfam" id="PF00581">
    <property type="entry name" value="Rhodanese"/>
    <property type="match status" value="1"/>
</dbReference>